<dbReference type="InterPro" id="IPR040183">
    <property type="entry name" value="THUMPD1-like"/>
</dbReference>
<dbReference type="InterPro" id="IPR004114">
    <property type="entry name" value="THUMP_dom"/>
</dbReference>
<dbReference type="Proteomes" id="UP001174677">
    <property type="component" value="Chromosome 13"/>
</dbReference>
<dbReference type="PANTHER" id="PTHR13452">
    <property type="entry name" value="THUMP DOMAIN CONTAINING PROTEIN 1-RELATED"/>
    <property type="match status" value="1"/>
</dbReference>
<dbReference type="CDD" id="cd11717">
    <property type="entry name" value="THUMP_THUMPD1_like"/>
    <property type="match status" value="1"/>
</dbReference>
<dbReference type="EMBL" id="JARPOI010000013">
    <property type="protein sequence ID" value="KAJ9164316.1"/>
    <property type="molecule type" value="Genomic_DNA"/>
</dbReference>
<dbReference type="SUPFAM" id="SSF143437">
    <property type="entry name" value="THUMP domain-like"/>
    <property type="match status" value="1"/>
</dbReference>
<dbReference type="Gene3D" id="3.30.2300.10">
    <property type="entry name" value="THUMP superfamily"/>
    <property type="match status" value="1"/>
</dbReference>
<protein>
    <recommendedName>
        <fullName evidence="2">THUMP domain-containing protein</fullName>
    </recommendedName>
</protein>
<feature type="domain" description="THUMP" evidence="2">
    <location>
        <begin position="137"/>
        <end position="187"/>
    </location>
</feature>
<evidence type="ECO:0000259" key="2">
    <source>
        <dbReference type="Pfam" id="PF02926"/>
    </source>
</evidence>
<dbReference type="Pfam" id="PF02926">
    <property type="entry name" value="THUMP"/>
    <property type="match status" value="1"/>
</dbReference>
<gene>
    <name evidence="3" type="ORF">P3X46_023911</name>
</gene>
<organism evidence="3 4">
    <name type="scientific">Hevea brasiliensis</name>
    <name type="common">Para rubber tree</name>
    <name type="synonym">Siphonia brasiliensis</name>
    <dbReference type="NCBI Taxonomy" id="3981"/>
    <lineage>
        <taxon>Eukaryota</taxon>
        <taxon>Viridiplantae</taxon>
        <taxon>Streptophyta</taxon>
        <taxon>Embryophyta</taxon>
        <taxon>Tracheophyta</taxon>
        <taxon>Spermatophyta</taxon>
        <taxon>Magnoliopsida</taxon>
        <taxon>eudicotyledons</taxon>
        <taxon>Gunneridae</taxon>
        <taxon>Pentapetalae</taxon>
        <taxon>rosids</taxon>
        <taxon>fabids</taxon>
        <taxon>Malpighiales</taxon>
        <taxon>Euphorbiaceae</taxon>
        <taxon>Crotonoideae</taxon>
        <taxon>Micrandreae</taxon>
        <taxon>Hevea</taxon>
    </lineage>
</organism>
<proteinExistence type="predicted"/>
<evidence type="ECO:0000313" key="4">
    <source>
        <dbReference type="Proteomes" id="UP001174677"/>
    </source>
</evidence>
<dbReference type="PANTHER" id="PTHR13452:SF10">
    <property type="entry name" value="THUMP DOMAIN-CONTAINING PROTEIN 1"/>
    <property type="match status" value="1"/>
</dbReference>
<evidence type="ECO:0000256" key="1">
    <source>
        <dbReference type="SAM" id="MobiDB-lite"/>
    </source>
</evidence>
<keyword evidence="4" id="KW-1185">Reference proteome</keyword>
<sequence>MATENKPKLANTGNTLTRARRGSDEASKKKGSYPLRPGVQGYFMGCDGCKKRQASHEAINVIDSFHEELVHGKDTDVKFAELPSKPLNKKIKFVYSDEEEEEEDDDEVEAMMLKRGNFKSNGVSCGKIFSCGNTQDPHKFAVLYEACANTGIDRMKIISSAAKSVPGPHKVDLNNPDKTIVVEIVKSLHIVGEVLANYFRSIPKMTCSLYVEKKELAKYLRQLTSPK</sequence>
<name>A0ABQ9LCE5_HEVBR</name>
<accession>A0ABQ9LCE5</accession>
<evidence type="ECO:0000313" key="3">
    <source>
        <dbReference type="EMBL" id="KAJ9164316.1"/>
    </source>
</evidence>
<reference evidence="3" key="1">
    <citation type="journal article" date="2023" name="Plant Biotechnol. J.">
        <title>Chromosome-level wild Hevea brasiliensis genome provides new tools for genomic-assisted breeding and valuable loci to elevate rubber yield.</title>
        <authorList>
            <person name="Cheng H."/>
            <person name="Song X."/>
            <person name="Hu Y."/>
            <person name="Wu T."/>
            <person name="Yang Q."/>
            <person name="An Z."/>
            <person name="Feng S."/>
            <person name="Deng Z."/>
            <person name="Wu W."/>
            <person name="Zeng X."/>
            <person name="Tu M."/>
            <person name="Wang X."/>
            <person name="Huang H."/>
        </authorList>
    </citation>
    <scope>NUCLEOTIDE SEQUENCE</scope>
    <source>
        <strain evidence="3">MT/VB/25A 57/8</strain>
    </source>
</reference>
<feature type="region of interest" description="Disordered" evidence="1">
    <location>
        <begin position="1"/>
        <end position="35"/>
    </location>
</feature>
<comment type="caution">
    <text evidence="3">The sequence shown here is derived from an EMBL/GenBank/DDBJ whole genome shotgun (WGS) entry which is preliminary data.</text>
</comment>